<dbReference type="InterPro" id="IPR007921">
    <property type="entry name" value="CHAP_dom"/>
</dbReference>
<dbReference type="EMBL" id="BIFT01000004">
    <property type="protein sequence ID" value="GCE32200.1"/>
    <property type="molecule type" value="Genomic_DNA"/>
</dbReference>
<organism evidence="3 4">
    <name type="scientific">Dictyobacter alpinus</name>
    <dbReference type="NCBI Taxonomy" id="2014873"/>
    <lineage>
        <taxon>Bacteria</taxon>
        <taxon>Bacillati</taxon>
        <taxon>Chloroflexota</taxon>
        <taxon>Ktedonobacteria</taxon>
        <taxon>Ktedonobacterales</taxon>
        <taxon>Dictyobacteraceae</taxon>
        <taxon>Dictyobacter</taxon>
    </lineage>
</organism>
<evidence type="ECO:0000313" key="4">
    <source>
        <dbReference type="Proteomes" id="UP000287171"/>
    </source>
</evidence>
<dbReference type="InterPro" id="IPR038765">
    <property type="entry name" value="Papain-like_cys_pep_sf"/>
</dbReference>
<feature type="domain" description="Peptidase C51" evidence="2">
    <location>
        <begin position="117"/>
        <end position="262"/>
    </location>
</feature>
<feature type="transmembrane region" description="Helical" evidence="1">
    <location>
        <begin position="13"/>
        <end position="44"/>
    </location>
</feature>
<keyword evidence="4" id="KW-1185">Reference proteome</keyword>
<dbReference type="Gene3D" id="3.90.1720.10">
    <property type="entry name" value="endopeptidase domain like (from Nostoc punctiforme)"/>
    <property type="match status" value="1"/>
</dbReference>
<name>A0A402BLL8_9CHLR</name>
<evidence type="ECO:0000313" key="3">
    <source>
        <dbReference type="EMBL" id="GCE32200.1"/>
    </source>
</evidence>
<dbReference type="OrthoDB" id="162811at2"/>
<sequence>MILETVDRNKWRLLFWFLGTTGLGSVLASILGFLVLVLIIVSLIGSALHSDGFKTYQPVTAPAQTITKNGDGTITWSNEWVGLNNQPVVSWAQKMSPHLVRCGVANYTQCYDSGFPQAVLDFWSQTCSGPCYQYWMNGNLQCVMFVTGAYGAAGQQLPSARNAVLFWEDYAGLSEWTEYANGTALPVPGDIIVWQDGENVAYPGTGAGHVAIVTDVQAPTKDATGFVQFAQGNSVNLVDTQPIDTNGYMHTWPGYKVLGFIRHTSFFSK</sequence>
<dbReference type="AlphaFoldDB" id="A0A402BLL8"/>
<keyword evidence="1" id="KW-1133">Transmembrane helix</keyword>
<dbReference type="SUPFAM" id="SSF54001">
    <property type="entry name" value="Cysteine proteinases"/>
    <property type="match status" value="1"/>
</dbReference>
<evidence type="ECO:0000259" key="2">
    <source>
        <dbReference type="PROSITE" id="PS50911"/>
    </source>
</evidence>
<evidence type="ECO:0000256" key="1">
    <source>
        <dbReference type="SAM" id="Phobius"/>
    </source>
</evidence>
<keyword evidence="1" id="KW-0472">Membrane</keyword>
<dbReference type="RefSeq" id="WP_126632189.1">
    <property type="nucleotide sequence ID" value="NZ_BIFT01000004.1"/>
</dbReference>
<gene>
    <name evidence="3" type="ORF">KDA_76840</name>
</gene>
<reference evidence="4" key="1">
    <citation type="submission" date="2018-12" db="EMBL/GenBank/DDBJ databases">
        <title>Tengunoibacter tsumagoiensis gen. nov., sp. nov., Dictyobacter kobayashii sp. nov., D. alpinus sp. nov., and D. joshuensis sp. nov. and description of Dictyobacteraceae fam. nov. within the order Ktedonobacterales isolated from Tengu-no-mugimeshi.</title>
        <authorList>
            <person name="Wang C.M."/>
            <person name="Zheng Y."/>
            <person name="Sakai Y."/>
            <person name="Toyoda A."/>
            <person name="Minakuchi Y."/>
            <person name="Abe K."/>
            <person name="Yokota A."/>
            <person name="Yabe S."/>
        </authorList>
    </citation>
    <scope>NUCLEOTIDE SEQUENCE [LARGE SCALE GENOMIC DNA]</scope>
    <source>
        <strain evidence="4">Uno16</strain>
    </source>
</reference>
<comment type="caution">
    <text evidence="3">The sequence shown here is derived from an EMBL/GenBank/DDBJ whole genome shotgun (WGS) entry which is preliminary data.</text>
</comment>
<dbReference type="Pfam" id="PF05257">
    <property type="entry name" value="CHAP"/>
    <property type="match status" value="1"/>
</dbReference>
<protein>
    <recommendedName>
        <fullName evidence="2">Peptidase C51 domain-containing protein</fullName>
    </recommendedName>
</protein>
<proteinExistence type="predicted"/>
<accession>A0A402BLL8</accession>
<keyword evidence="1" id="KW-0812">Transmembrane</keyword>
<dbReference type="Proteomes" id="UP000287171">
    <property type="component" value="Unassembled WGS sequence"/>
</dbReference>
<dbReference type="PROSITE" id="PS50911">
    <property type="entry name" value="CHAP"/>
    <property type="match status" value="1"/>
</dbReference>